<protein>
    <recommendedName>
        <fullName evidence="3">DUF4259 domain-containing protein</fullName>
    </recommendedName>
</protein>
<keyword evidence="2" id="KW-1185">Reference proteome</keyword>
<reference evidence="2" key="1">
    <citation type="journal article" date="2019" name="Int. J. Syst. Evol. Microbiol.">
        <title>The Global Catalogue of Microorganisms (GCM) 10K type strain sequencing project: providing services to taxonomists for standard genome sequencing and annotation.</title>
        <authorList>
            <consortium name="The Broad Institute Genomics Platform"/>
            <consortium name="The Broad Institute Genome Sequencing Center for Infectious Disease"/>
            <person name="Wu L."/>
            <person name="Ma J."/>
        </authorList>
    </citation>
    <scope>NUCLEOTIDE SEQUENCE [LARGE SCALE GENOMIC DNA]</scope>
    <source>
        <strain evidence="2">JCM 17066</strain>
    </source>
</reference>
<organism evidence="1 2">
    <name type="scientific">Paraherbaspirillum soli</name>
    <dbReference type="NCBI Taxonomy" id="631222"/>
    <lineage>
        <taxon>Bacteria</taxon>
        <taxon>Pseudomonadati</taxon>
        <taxon>Pseudomonadota</taxon>
        <taxon>Betaproteobacteria</taxon>
        <taxon>Burkholderiales</taxon>
        <taxon>Oxalobacteraceae</taxon>
        <taxon>Paraherbaspirillum</taxon>
    </lineage>
</organism>
<gene>
    <name evidence="1" type="ORF">ACFPM8_20200</name>
</gene>
<proteinExistence type="predicted"/>
<dbReference type="EMBL" id="JBHSMT010000030">
    <property type="protein sequence ID" value="MFC5476292.1"/>
    <property type="molecule type" value="Genomic_DNA"/>
</dbReference>
<evidence type="ECO:0008006" key="3">
    <source>
        <dbReference type="Google" id="ProtNLM"/>
    </source>
</evidence>
<evidence type="ECO:0000313" key="1">
    <source>
        <dbReference type="EMBL" id="MFC5476292.1"/>
    </source>
</evidence>
<dbReference type="Proteomes" id="UP001596045">
    <property type="component" value="Unassembled WGS sequence"/>
</dbReference>
<name>A0ABW0MGQ6_9BURK</name>
<sequence length="259" mass="28994">MGAWGTGLYSDDTTCEVRDAFKTHLEEGLSHSEVESEILGRFDEVLSNHQIECLVYFGLAETQWRFGCLSANVKAHTLALLKAGGDVRYWQEDAPSEVRARAKVLAALSSKLQTPQPPLRQVKLKPQKPPKKQLDSPIGAVFSIPLPLGNIALLKFVGLRPAGKRDEAVFRLLPWIGDTLPESSILDRIADQAVTVCEHHEFSFFLNDRRKNPIHHLQPTDIVLTTTIPPDYSRYVSINMESFAAKAQHSLELTPWKNC</sequence>
<accession>A0ABW0MGQ6</accession>
<comment type="caution">
    <text evidence="1">The sequence shown here is derived from an EMBL/GenBank/DDBJ whole genome shotgun (WGS) entry which is preliminary data.</text>
</comment>
<evidence type="ECO:0000313" key="2">
    <source>
        <dbReference type="Proteomes" id="UP001596045"/>
    </source>
</evidence>
<dbReference type="RefSeq" id="WP_379000352.1">
    <property type="nucleotide sequence ID" value="NZ_JBHSMT010000030.1"/>
</dbReference>